<protein>
    <submittedName>
        <fullName evidence="2">Chaperone protein EcpD</fullName>
    </submittedName>
</protein>
<proteinExistence type="predicted"/>
<organism evidence="2 3">
    <name type="scientific">Nitrospirillum viridazoti CBAmc</name>
    <dbReference type="NCBI Taxonomy" id="1441467"/>
    <lineage>
        <taxon>Bacteria</taxon>
        <taxon>Pseudomonadati</taxon>
        <taxon>Pseudomonadota</taxon>
        <taxon>Alphaproteobacteria</taxon>
        <taxon>Rhodospirillales</taxon>
        <taxon>Azospirillaceae</taxon>
        <taxon>Nitrospirillum</taxon>
        <taxon>Nitrospirillum viridazoti</taxon>
    </lineage>
</organism>
<evidence type="ECO:0000259" key="1">
    <source>
        <dbReference type="Pfam" id="PF00345"/>
    </source>
</evidence>
<dbReference type="Pfam" id="PF00345">
    <property type="entry name" value="PapD_N"/>
    <property type="match status" value="1"/>
</dbReference>
<dbReference type="InterPro" id="IPR050643">
    <property type="entry name" value="Periplasmic_pilus_chap"/>
</dbReference>
<evidence type="ECO:0000313" key="2">
    <source>
        <dbReference type="EMBL" id="ASG20479.1"/>
    </source>
</evidence>
<dbReference type="Proteomes" id="UP000197153">
    <property type="component" value="Chromosome 1"/>
</dbReference>
<dbReference type="EMBL" id="CP022110">
    <property type="protein sequence ID" value="ASG20479.1"/>
    <property type="molecule type" value="Genomic_DNA"/>
</dbReference>
<dbReference type="InterPro" id="IPR013783">
    <property type="entry name" value="Ig-like_fold"/>
</dbReference>
<dbReference type="GO" id="GO:0030288">
    <property type="term" value="C:outer membrane-bounded periplasmic space"/>
    <property type="evidence" value="ECO:0007669"/>
    <property type="project" value="InterPro"/>
</dbReference>
<dbReference type="SUPFAM" id="SSF49354">
    <property type="entry name" value="PapD-like"/>
    <property type="match status" value="1"/>
</dbReference>
<dbReference type="PANTHER" id="PTHR30251">
    <property type="entry name" value="PILUS ASSEMBLY CHAPERONE"/>
    <property type="match status" value="1"/>
</dbReference>
<dbReference type="GO" id="GO:0071555">
    <property type="term" value="P:cell wall organization"/>
    <property type="evidence" value="ECO:0007669"/>
    <property type="project" value="InterPro"/>
</dbReference>
<name>A0A248JPF3_9PROT</name>
<evidence type="ECO:0000313" key="3">
    <source>
        <dbReference type="Proteomes" id="UP000197153"/>
    </source>
</evidence>
<dbReference type="PANTHER" id="PTHR30251:SF4">
    <property type="entry name" value="SLR1668 PROTEIN"/>
    <property type="match status" value="1"/>
</dbReference>
<dbReference type="KEGG" id="nao:Y958_06380"/>
<sequence length="259" mass="27582">MKDSRNPSRRRPHGVPRSAPLWRSLLGGVALVAVAALSPAAGAQSLTVLPVTMQLAPGQTAVAFTVINQSDTEASYQIRGFRWSQVDGNDQLTPTEELLASPPIGTIPAATSQVVRIAVRHPPQGREASYRILLDQIPPPADPGTVRIALRLSIPIFAEPSTRIASHVRWQVENNGGEAYLVATNDGNRHETVRNIVLTAPDGRAVKAEDNVSPYILPGSTRRWRMPGLAAPAAGSTLRLTARADSGALDQPVTVAAAR</sequence>
<dbReference type="InterPro" id="IPR008962">
    <property type="entry name" value="PapD-like_sf"/>
</dbReference>
<feature type="domain" description="Pili assembly chaperone N-terminal" evidence="1">
    <location>
        <begin position="51"/>
        <end position="161"/>
    </location>
</feature>
<accession>A0A248JPF3</accession>
<reference evidence="2 3" key="1">
    <citation type="submission" date="2017-06" db="EMBL/GenBank/DDBJ databases">
        <title>Complete genome sequence of Nitrospirillum amazonense strain CBAmC, an endophytic nitrogen-fixing and plant growth-promoting bacterium, isolated from sugarcane.</title>
        <authorList>
            <person name="Schwab S."/>
            <person name="dos Santos Teixeira K.R."/>
            <person name="Simoes Araujo J.L."/>
            <person name="Soares Vidal M."/>
            <person name="Borges de Freitas H.R."/>
            <person name="Rivello Crivelaro A.L."/>
            <person name="Bueno de Camargo Nunes A."/>
            <person name="dos Santos C.M."/>
            <person name="Palmeira da Silva Rosa D."/>
            <person name="da Silva Padilha D."/>
            <person name="da Silva E."/>
            <person name="Araujo Terra L."/>
            <person name="Soares Mendes V."/>
            <person name="Farinelli L."/>
            <person name="Magalhaes Cruz L."/>
            <person name="Baldani J.I."/>
        </authorList>
    </citation>
    <scope>NUCLEOTIDE SEQUENCE [LARGE SCALE GENOMIC DNA]</scope>
    <source>
        <strain evidence="2 3">CBAmC</strain>
    </source>
</reference>
<dbReference type="InterPro" id="IPR016147">
    <property type="entry name" value="Pili_assmbl_chaperone_N"/>
</dbReference>
<keyword evidence="3" id="KW-1185">Reference proteome</keyword>
<gene>
    <name evidence="2" type="ORF">Y958_06380</name>
</gene>
<dbReference type="Gene3D" id="2.60.40.10">
    <property type="entry name" value="Immunoglobulins"/>
    <property type="match status" value="2"/>
</dbReference>
<dbReference type="AlphaFoldDB" id="A0A248JPF3"/>